<evidence type="ECO:0000313" key="2">
    <source>
        <dbReference type="Proteomes" id="UP000095280"/>
    </source>
</evidence>
<proteinExistence type="predicted"/>
<feature type="compositionally biased region" description="Polar residues" evidence="1">
    <location>
        <begin position="1"/>
        <end position="11"/>
    </location>
</feature>
<dbReference type="AlphaFoldDB" id="A0A1I8HSX3"/>
<dbReference type="Pfam" id="PF10217">
    <property type="entry name" value="DUF2039"/>
    <property type="match status" value="1"/>
</dbReference>
<name>A0A1I8HSX3_9PLAT</name>
<dbReference type="Proteomes" id="UP000095280">
    <property type="component" value="Unplaced"/>
</dbReference>
<sequence length="202" mass="22696">MSSQRGNANRNRPQKHQNSHAFKNSIHDTSQRTKTVNQLNFGGLTCQRCKDILDWKVKYKKYKLPTQPRKCVRCEKRCIQSAYFTVCQSCARERAECQKCAQQRELTPAEAPSVANQSAGAAAAAAASLDGMQQRANGTSERFCDCCRRNGSRLPHRLRLGSGTGWESQMMGQVMTESMKKKAKKTINEKCLQLGIVKLTCF</sequence>
<evidence type="ECO:0000313" key="3">
    <source>
        <dbReference type="WBParaSite" id="maker-uti_cns_0007824-snap-gene-0.8-mRNA-1"/>
    </source>
</evidence>
<dbReference type="WBParaSite" id="maker-uti_cns_0007824-snap-gene-0.8-mRNA-1">
    <property type="protein sequence ID" value="maker-uti_cns_0007824-snap-gene-0.8-mRNA-1"/>
    <property type="gene ID" value="maker-uti_cns_0007824-snap-gene-0.8"/>
</dbReference>
<protein>
    <submittedName>
        <fullName evidence="3">DUF2039 domain-containing protein</fullName>
    </submittedName>
</protein>
<dbReference type="InterPro" id="IPR019351">
    <property type="entry name" value="DUF2039"/>
</dbReference>
<feature type="region of interest" description="Disordered" evidence="1">
    <location>
        <begin position="1"/>
        <end position="31"/>
    </location>
</feature>
<keyword evidence="2" id="KW-1185">Reference proteome</keyword>
<accession>A0A1I8HSX3</accession>
<dbReference type="PANTHER" id="PTHR22876:SF5">
    <property type="entry name" value="CHROMOSOME 9 OPEN READING FRAME 85"/>
    <property type="match status" value="1"/>
</dbReference>
<evidence type="ECO:0000256" key="1">
    <source>
        <dbReference type="SAM" id="MobiDB-lite"/>
    </source>
</evidence>
<dbReference type="PANTHER" id="PTHR22876">
    <property type="entry name" value="ZGC:101016"/>
    <property type="match status" value="1"/>
</dbReference>
<reference evidence="3" key="1">
    <citation type="submission" date="2016-11" db="UniProtKB">
        <authorList>
            <consortium name="WormBaseParasite"/>
        </authorList>
    </citation>
    <scope>IDENTIFICATION</scope>
</reference>
<organism evidence="2 3">
    <name type="scientific">Macrostomum lignano</name>
    <dbReference type="NCBI Taxonomy" id="282301"/>
    <lineage>
        <taxon>Eukaryota</taxon>
        <taxon>Metazoa</taxon>
        <taxon>Spiralia</taxon>
        <taxon>Lophotrochozoa</taxon>
        <taxon>Platyhelminthes</taxon>
        <taxon>Rhabditophora</taxon>
        <taxon>Macrostomorpha</taxon>
        <taxon>Macrostomida</taxon>
        <taxon>Macrostomidae</taxon>
        <taxon>Macrostomum</taxon>
    </lineage>
</organism>